<dbReference type="Proteomes" id="UP000769766">
    <property type="component" value="Unassembled WGS sequence"/>
</dbReference>
<dbReference type="EMBL" id="JACPRF010000413">
    <property type="protein sequence ID" value="MBI2877905.1"/>
    <property type="molecule type" value="Genomic_DNA"/>
</dbReference>
<evidence type="ECO:0000313" key="3">
    <source>
        <dbReference type="Proteomes" id="UP000769766"/>
    </source>
</evidence>
<dbReference type="Pfam" id="PF00583">
    <property type="entry name" value="Acetyltransf_1"/>
    <property type="match status" value="1"/>
</dbReference>
<dbReference type="GO" id="GO:0016747">
    <property type="term" value="F:acyltransferase activity, transferring groups other than amino-acyl groups"/>
    <property type="evidence" value="ECO:0007669"/>
    <property type="project" value="InterPro"/>
</dbReference>
<dbReference type="InterPro" id="IPR016181">
    <property type="entry name" value="Acyl_CoA_acyltransferase"/>
</dbReference>
<name>A0A932FWK5_UNCTE</name>
<dbReference type="CDD" id="cd04301">
    <property type="entry name" value="NAT_SF"/>
    <property type="match status" value="1"/>
</dbReference>
<sequence length="146" mass="16718">MERGDAACVAYWEGKIIAYCWVAFKEAEIGEIERTLLLREGECYLYDAYTLKEFRGRGLYPAILDYILRDVKGKGLCRALICALKSNRPSHLGIRRVGFHLFQVISCIRLLGLPFCLYGKPFIEEQGIQLVKRGYKIREIHADPGT</sequence>
<protein>
    <submittedName>
        <fullName evidence="2">GNAT family N-acetyltransferase</fullName>
    </submittedName>
</protein>
<proteinExistence type="predicted"/>
<dbReference type="Gene3D" id="3.40.630.30">
    <property type="match status" value="1"/>
</dbReference>
<evidence type="ECO:0000313" key="2">
    <source>
        <dbReference type="EMBL" id="MBI2877905.1"/>
    </source>
</evidence>
<accession>A0A932FWK5</accession>
<evidence type="ECO:0000259" key="1">
    <source>
        <dbReference type="PROSITE" id="PS51186"/>
    </source>
</evidence>
<dbReference type="PROSITE" id="PS51186">
    <property type="entry name" value="GNAT"/>
    <property type="match status" value="1"/>
</dbReference>
<dbReference type="SUPFAM" id="SSF55729">
    <property type="entry name" value="Acyl-CoA N-acyltransferases (Nat)"/>
    <property type="match status" value="1"/>
</dbReference>
<comment type="caution">
    <text evidence="2">The sequence shown here is derived from an EMBL/GenBank/DDBJ whole genome shotgun (WGS) entry which is preliminary data.</text>
</comment>
<dbReference type="InterPro" id="IPR000182">
    <property type="entry name" value="GNAT_dom"/>
</dbReference>
<reference evidence="2" key="1">
    <citation type="submission" date="2020-07" db="EMBL/GenBank/DDBJ databases">
        <title>Huge and variable diversity of episymbiotic CPR bacteria and DPANN archaea in groundwater ecosystems.</title>
        <authorList>
            <person name="He C.Y."/>
            <person name="Keren R."/>
            <person name="Whittaker M."/>
            <person name="Farag I.F."/>
            <person name="Doudna J."/>
            <person name="Cate J.H.D."/>
            <person name="Banfield J.F."/>
        </authorList>
    </citation>
    <scope>NUCLEOTIDE SEQUENCE</scope>
    <source>
        <strain evidence="2">NC_groundwater_672_Ag_B-0.1um_62_36</strain>
    </source>
</reference>
<organism evidence="2 3">
    <name type="scientific">Tectimicrobiota bacterium</name>
    <dbReference type="NCBI Taxonomy" id="2528274"/>
    <lineage>
        <taxon>Bacteria</taxon>
        <taxon>Pseudomonadati</taxon>
        <taxon>Nitrospinota/Tectimicrobiota group</taxon>
        <taxon>Candidatus Tectimicrobiota</taxon>
    </lineage>
</organism>
<dbReference type="AlphaFoldDB" id="A0A932FWK5"/>
<gene>
    <name evidence="2" type="ORF">HYY20_13600</name>
</gene>
<feature type="domain" description="N-acetyltransferase" evidence="1">
    <location>
        <begin position="1"/>
        <end position="123"/>
    </location>
</feature>